<evidence type="ECO:0000256" key="7">
    <source>
        <dbReference type="ARBA" id="ARBA00023306"/>
    </source>
</evidence>
<keyword evidence="6 8" id="KW-0472">Membrane</keyword>
<dbReference type="KEGG" id="orp:MOP44_16130"/>
<feature type="transmembrane region" description="Helical" evidence="8">
    <location>
        <begin position="66"/>
        <end position="84"/>
    </location>
</feature>
<dbReference type="GO" id="GO:0005886">
    <property type="term" value="C:plasma membrane"/>
    <property type="evidence" value="ECO:0007669"/>
    <property type="project" value="UniProtKB-SubCell"/>
</dbReference>
<organism evidence="9 10">
    <name type="scientific">Occallatibacter riparius</name>
    <dbReference type="NCBI Taxonomy" id="1002689"/>
    <lineage>
        <taxon>Bacteria</taxon>
        <taxon>Pseudomonadati</taxon>
        <taxon>Acidobacteriota</taxon>
        <taxon>Terriglobia</taxon>
        <taxon>Terriglobales</taxon>
        <taxon>Acidobacteriaceae</taxon>
        <taxon>Occallatibacter</taxon>
    </lineage>
</organism>
<protein>
    <submittedName>
        <fullName evidence="9">Cell division protein FtsL</fullName>
    </submittedName>
</protein>
<keyword evidence="4 8" id="KW-0812">Transmembrane</keyword>
<keyword evidence="2" id="KW-1003">Cell membrane</keyword>
<proteinExistence type="inferred from homology"/>
<evidence type="ECO:0000256" key="5">
    <source>
        <dbReference type="ARBA" id="ARBA00022989"/>
    </source>
</evidence>
<evidence type="ECO:0000313" key="10">
    <source>
        <dbReference type="Proteomes" id="UP001059380"/>
    </source>
</evidence>
<evidence type="ECO:0000313" key="9">
    <source>
        <dbReference type="EMBL" id="UWZ82099.1"/>
    </source>
</evidence>
<keyword evidence="3 9" id="KW-0132">Cell division</keyword>
<comment type="subcellular location">
    <subcellularLocation>
        <location evidence="1">Cell membrane</location>
        <topology evidence="1">Single-pass type II membrane protein</topology>
    </subcellularLocation>
</comment>
<dbReference type="InterPro" id="IPR011922">
    <property type="entry name" value="Cell_div_FtsL"/>
</dbReference>
<reference evidence="9" key="1">
    <citation type="submission" date="2021-04" db="EMBL/GenBank/DDBJ databases">
        <title>Phylogenetic analysis of Acidobacteriaceae.</title>
        <authorList>
            <person name="Qiu L."/>
            <person name="Zhang Q."/>
        </authorList>
    </citation>
    <scope>NUCLEOTIDE SEQUENCE</scope>
    <source>
        <strain evidence="9">DSM 25168</strain>
    </source>
</reference>
<evidence type="ECO:0000256" key="4">
    <source>
        <dbReference type="ARBA" id="ARBA00022692"/>
    </source>
</evidence>
<evidence type="ECO:0000256" key="2">
    <source>
        <dbReference type="ARBA" id="ARBA00022475"/>
    </source>
</evidence>
<name>A0A9J7BI22_9BACT</name>
<dbReference type="HAMAP" id="MF_00910">
    <property type="entry name" value="FtsL"/>
    <property type="match status" value="1"/>
</dbReference>
<evidence type="ECO:0000256" key="8">
    <source>
        <dbReference type="SAM" id="Phobius"/>
    </source>
</evidence>
<keyword evidence="10" id="KW-1185">Reference proteome</keyword>
<dbReference type="Proteomes" id="UP001059380">
    <property type="component" value="Chromosome"/>
</dbReference>
<gene>
    <name evidence="9" type="ORF">MOP44_16130</name>
</gene>
<dbReference type="EMBL" id="CP093313">
    <property type="protein sequence ID" value="UWZ82099.1"/>
    <property type="molecule type" value="Genomic_DNA"/>
</dbReference>
<accession>A0A9J7BI22</accession>
<evidence type="ECO:0000256" key="6">
    <source>
        <dbReference type="ARBA" id="ARBA00023136"/>
    </source>
</evidence>
<keyword evidence="5 8" id="KW-1133">Transmembrane helix</keyword>
<evidence type="ECO:0000256" key="1">
    <source>
        <dbReference type="ARBA" id="ARBA00004401"/>
    </source>
</evidence>
<evidence type="ECO:0000256" key="3">
    <source>
        <dbReference type="ARBA" id="ARBA00022618"/>
    </source>
</evidence>
<dbReference type="AlphaFoldDB" id="A0A9J7BI22"/>
<keyword evidence="7" id="KW-0131">Cell cycle</keyword>
<dbReference type="RefSeq" id="WP_260791185.1">
    <property type="nucleotide sequence ID" value="NZ_CP093313.1"/>
</dbReference>
<dbReference type="GO" id="GO:0051301">
    <property type="term" value="P:cell division"/>
    <property type="evidence" value="ECO:0007669"/>
    <property type="project" value="UniProtKB-KW"/>
</dbReference>
<sequence>MAAATTTFEVGRTWTARVSERNSELMAQQALRRRGVRTPEFYFSKHFDNSRLVKAPDPVRVREMRVFTAAVTVLFSLIMIYGLQHFSAIERSYRVEAEKQQIDQLREENRQLKLSEAQLTQPSRIDTKARELGLAAPQPGQVVHPSARVDASAPALAQINAPAPPVQ</sequence>